<protein>
    <submittedName>
        <fullName evidence="1">Uncharacterized protein</fullName>
    </submittedName>
</protein>
<sequence length="104" mass="11220">MISRSWKKFLSLCEGVAALGTLARLANTYTALCTHTVRTASRRRERSPGGRGLESLELRGQEFSVRKAVLGSRARGPVQACAEEQGLCCSSPEMLCGHLPSVAQ</sequence>
<organism evidence="1 2">
    <name type="scientific">Patagioenas fasciata monilis</name>
    <dbReference type="NCBI Taxonomy" id="372326"/>
    <lineage>
        <taxon>Eukaryota</taxon>
        <taxon>Metazoa</taxon>
        <taxon>Chordata</taxon>
        <taxon>Craniata</taxon>
        <taxon>Vertebrata</taxon>
        <taxon>Euteleostomi</taxon>
        <taxon>Archelosauria</taxon>
        <taxon>Archosauria</taxon>
        <taxon>Dinosauria</taxon>
        <taxon>Saurischia</taxon>
        <taxon>Theropoda</taxon>
        <taxon>Coelurosauria</taxon>
        <taxon>Aves</taxon>
        <taxon>Neognathae</taxon>
        <taxon>Neoaves</taxon>
        <taxon>Columbimorphae</taxon>
        <taxon>Columbiformes</taxon>
        <taxon>Columbidae</taxon>
        <taxon>Patagioenas</taxon>
    </lineage>
</organism>
<comment type="caution">
    <text evidence="1">The sequence shown here is derived from an EMBL/GenBank/DDBJ whole genome shotgun (WGS) entry which is preliminary data.</text>
</comment>
<evidence type="ECO:0000313" key="1">
    <source>
        <dbReference type="EMBL" id="OPJ87940.1"/>
    </source>
</evidence>
<name>A0A1V4KU43_PATFA</name>
<accession>A0A1V4KU43</accession>
<proteinExistence type="predicted"/>
<dbReference type="EMBL" id="LSYS01001584">
    <property type="protein sequence ID" value="OPJ87940.1"/>
    <property type="molecule type" value="Genomic_DNA"/>
</dbReference>
<dbReference type="AlphaFoldDB" id="A0A1V4KU43"/>
<dbReference type="Proteomes" id="UP000190648">
    <property type="component" value="Unassembled WGS sequence"/>
</dbReference>
<evidence type="ECO:0000313" key="2">
    <source>
        <dbReference type="Proteomes" id="UP000190648"/>
    </source>
</evidence>
<gene>
    <name evidence="1" type="ORF">AV530_008003</name>
</gene>
<keyword evidence="2" id="KW-1185">Reference proteome</keyword>
<dbReference type="OrthoDB" id="9321902at2759"/>
<reference evidence="1 2" key="1">
    <citation type="submission" date="2016-02" db="EMBL/GenBank/DDBJ databases">
        <title>Band-tailed pigeon sequencing and assembly.</title>
        <authorList>
            <person name="Soares A.E."/>
            <person name="Novak B.J."/>
            <person name="Rice E.S."/>
            <person name="O'Connell B."/>
            <person name="Chang D."/>
            <person name="Weber S."/>
            <person name="Shapiro B."/>
        </authorList>
    </citation>
    <scope>NUCLEOTIDE SEQUENCE [LARGE SCALE GENOMIC DNA]</scope>
    <source>
        <strain evidence="1">BTP2013</strain>
        <tissue evidence="1">Blood</tissue>
    </source>
</reference>